<evidence type="ECO:0000313" key="12">
    <source>
        <dbReference type="EMBL" id="VAX28348.1"/>
    </source>
</evidence>
<dbReference type="SMART" id="SM01058">
    <property type="entry name" value="CarD_TRCF"/>
    <property type="match status" value="1"/>
</dbReference>
<evidence type="ECO:0000256" key="4">
    <source>
        <dbReference type="ARBA" id="ARBA00022763"/>
    </source>
</evidence>
<evidence type="ECO:0000259" key="10">
    <source>
        <dbReference type="PROSITE" id="PS51192"/>
    </source>
</evidence>
<evidence type="ECO:0000256" key="8">
    <source>
        <dbReference type="ARBA" id="ARBA00023125"/>
    </source>
</evidence>
<dbReference type="InterPro" id="IPR003711">
    <property type="entry name" value="CarD-like/TRCF_RID"/>
</dbReference>
<dbReference type="Pfam" id="PF02559">
    <property type="entry name" value="CarD_TRCF_RID"/>
    <property type="match status" value="1"/>
</dbReference>
<dbReference type="Pfam" id="PF17757">
    <property type="entry name" value="UvrB_inter"/>
    <property type="match status" value="1"/>
</dbReference>
<dbReference type="InterPro" id="IPR004576">
    <property type="entry name" value="Mfd"/>
</dbReference>
<keyword evidence="2" id="KW-0963">Cytoplasm</keyword>
<dbReference type="HAMAP" id="MF_00969">
    <property type="entry name" value="TRCF"/>
    <property type="match status" value="1"/>
</dbReference>
<evidence type="ECO:0000256" key="2">
    <source>
        <dbReference type="ARBA" id="ARBA00022490"/>
    </source>
</evidence>
<evidence type="ECO:0000259" key="11">
    <source>
        <dbReference type="PROSITE" id="PS51194"/>
    </source>
</evidence>
<dbReference type="InterPro" id="IPR047112">
    <property type="entry name" value="RecG/Mfd"/>
</dbReference>
<dbReference type="Gene3D" id="3.30.2060.10">
    <property type="entry name" value="Penicillin-binding protein 1b domain"/>
    <property type="match status" value="1"/>
</dbReference>
<feature type="domain" description="Helicase ATP-binding" evidence="10">
    <location>
        <begin position="542"/>
        <end position="703"/>
    </location>
</feature>
<dbReference type="Pfam" id="PF03461">
    <property type="entry name" value="TRCF"/>
    <property type="match status" value="1"/>
</dbReference>
<dbReference type="InterPro" id="IPR001650">
    <property type="entry name" value="Helicase_C-like"/>
</dbReference>
<accession>A0A3B1CWI5</accession>
<dbReference type="SMART" id="SM00487">
    <property type="entry name" value="DEXDc"/>
    <property type="match status" value="1"/>
</dbReference>
<dbReference type="Pfam" id="PF00270">
    <property type="entry name" value="DEAD"/>
    <property type="match status" value="1"/>
</dbReference>
<dbReference type="SMART" id="SM00982">
    <property type="entry name" value="TRCF"/>
    <property type="match status" value="1"/>
</dbReference>
<keyword evidence="9" id="KW-0234">DNA repair</keyword>
<proteinExistence type="inferred from homology"/>
<keyword evidence="4" id="KW-0227">DNA damage</keyword>
<comment type="subcellular location">
    <subcellularLocation>
        <location evidence="1">Cytoplasm</location>
    </subcellularLocation>
</comment>
<name>A0A3B1CWI5_9ZZZZ</name>
<evidence type="ECO:0000256" key="7">
    <source>
        <dbReference type="ARBA" id="ARBA00022840"/>
    </source>
</evidence>
<dbReference type="Pfam" id="PF00271">
    <property type="entry name" value="Helicase_C"/>
    <property type="match status" value="1"/>
</dbReference>
<evidence type="ECO:0000256" key="6">
    <source>
        <dbReference type="ARBA" id="ARBA00022806"/>
    </source>
</evidence>
<dbReference type="Gene3D" id="2.40.10.170">
    <property type="match status" value="1"/>
</dbReference>
<keyword evidence="6" id="KW-0347">Helicase</keyword>
<dbReference type="GO" id="GO:0003678">
    <property type="term" value="F:DNA helicase activity"/>
    <property type="evidence" value="ECO:0007669"/>
    <property type="project" value="TreeGrafter"/>
</dbReference>
<sequence length="1064" mass="118535">MKSLLFASFKDIVKALPQKVEAQSAPVLKVFNLRDSSKALFVALMSLQNRTCNHILITGTEDEAGALRDDVLFYQGILDGSETSDIPVFLPEQGGIESTGIRLKNILKLKRGRLFIGSMDAFLSPTWRPEDLSLSILKLGKGMTISREGLAERLQSIGYRQVPLVSEKGEFSERGWVFDLYPSNMDRPVRLEFFGDELDEIKTFEIDTQRSDSQLNEAEVLPAIEKEGSPLISSFDGETFYYFTETVRGQVSTFDTSPEKCQMLRPAPSFITLHSLPMEGETEASTSTIAGLGLLHSERTDIYGLAEVLKRLEERVVFVLSSESQAKRINEVLRDGGVVAPLVSMDDIGGYSGKYSITVGGLSGGLHISGLIILTEKEIFGRRPLLKPHKASRVKKLLETIEDLKAGDYVVHREHGMGRFAGLEPLHASAYKGEAMVIEYADSARLYLPLQNIGLIQKYRAAEGVIPNLDRLGGSRWKKKKAKARKKVRELAGKLISIYAQREVVEGYSFSPDTELHREFEAFFPFEETADQIRAWEEIKRDMESPRPMDRLLCGDVGYGKTEMAMRAAFKAVYDGKQVAVLVPTTILCEQHFRNFQARFSAFPLKIDFLSRFKSASETKKTLSALSRGDVDIIIGTHGLLSKKVKFYDPGLLIIDEEHRFGVTHKERIKELKKGVDCLSMSATPIPRTLEMSLSGIREMSMIETPPEERLAIKSMITTFNDAVIRKAVLSELDRGGQVFFVHNRVKDIYGMGDHLLRLVPQARLAIAHGQMAGRELEDVMLRFMDGGIDILLATAIIGSGIDIPSANTIIINRADRMGLADLYQLKGRVGRGSQRAYAYFLLPPPDRLTEDARRRIAAIEELSYLGAGLRLAMKDLEIRGAGNLLGADQSGHIHAVGFEMYMEMLQQEVAALKGIPVEEDFEPTIDLGMSAYIPEEYIRDMSIRLSMYRRLSICHSDEEANTLAEEMTDRFGVLPEAVVALIDLLKLKILASGLGIVSVSSTNGTAKVRFSPKTPVKVEDLLSCEKACRGSFHLHEEGFSIKGKWSSKTELVRSLKEVFSVLC</sequence>
<dbReference type="EMBL" id="UOGH01000083">
    <property type="protein sequence ID" value="VAX28348.1"/>
    <property type="molecule type" value="Genomic_DNA"/>
</dbReference>
<dbReference type="InterPro" id="IPR036101">
    <property type="entry name" value="CarD-like/TRCF_RID_sf"/>
</dbReference>
<keyword evidence="7" id="KW-0067">ATP-binding</keyword>
<gene>
    <name evidence="12" type="ORF">MNBD_NITROSPIRAE02-1407</name>
</gene>
<keyword evidence="3" id="KW-0547">Nucleotide-binding</keyword>
<evidence type="ECO:0000256" key="1">
    <source>
        <dbReference type="ARBA" id="ARBA00004496"/>
    </source>
</evidence>
<evidence type="ECO:0000256" key="5">
    <source>
        <dbReference type="ARBA" id="ARBA00022801"/>
    </source>
</evidence>
<dbReference type="SUPFAM" id="SSF52540">
    <property type="entry name" value="P-loop containing nucleoside triphosphate hydrolases"/>
    <property type="match status" value="4"/>
</dbReference>
<feature type="domain" description="Helicase C-terminal" evidence="11">
    <location>
        <begin position="724"/>
        <end position="878"/>
    </location>
</feature>
<dbReference type="GO" id="GO:0003684">
    <property type="term" value="F:damaged DNA binding"/>
    <property type="evidence" value="ECO:0007669"/>
    <property type="project" value="InterPro"/>
</dbReference>
<dbReference type="SMART" id="SM00490">
    <property type="entry name" value="HELICc"/>
    <property type="match status" value="1"/>
</dbReference>
<dbReference type="Gene3D" id="3.40.50.300">
    <property type="entry name" value="P-loop containing nucleotide triphosphate hydrolases"/>
    <property type="match status" value="2"/>
</dbReference>
<dbReference type="PANTHER" id="PTHR47964:SF1">
    <property type="entry name" value="ATP-DEPENDENT DNA HELICASE HOMOLOG RECG, CHLOROPLASTIC"/>
    <property type="match status" value="1"/>
</dbReference>
<dbReference type="SUPFAM" id="SSF143517">
    <property type="entry name" value="TRCF domain-like"/>
    <property type="match status" value="1"/>
</dbReference>
<dbReference type="Gene3D" id="3.90.1150.50">
    <property type="entry name" value="Transcription-repair-coupling factor, D7 domain"/>
    <property type="match status" value="1"/>
</dbReference>
<dbReference type="GO" id="GO:0006281">
    <property type="term" value="P:DNA repair"/>
    <property type="evidence" value="ECO:0007669"/>
    <property type="project" value="UniProtKB-KW"/>
</dbReference>
<dbReference type="CDD" id="cd17991">
    <property type="entry name" value="DEXHc_TRCF"/>
    <property type="match status" value="1"/>
</dbReference>
<evidence type="ECO:0000256" key="9">
    <source>
        <dbReference type="ARBA" id="ARBA00023204"/>
    </source>
</evidence>
<evidence type="ECO:0000256" key="3">
    <source>
        <dbReference type="ARBA" id="ARBA00022741"/>
    </source>
</evidence>
<dbReference type="InterPro" id="IPR011545">
    <property type="entry name" value="DEAD/DEAH_box_helicase_dom"/>
</dbReference>
<dbReference type="PROSITE" id="PS51192">
    <property type="entry name" value="HELICASE_ATP_BIND_1"/>
    <property type="match status" value="1"/>
</dbReference>
<dbReference type="FunFam" id="3.40.50.300:FF:000546">
    <property type="entry name" value="Transcription-repair-coupling factor"/>
    <property type="match status" value="1"/>
</dbReference>
<dbReference type="PANTHER" id="PTHR47964">
    <property type="entry name" value="ATP-DEPENDENT DNA HELICASE HOMOLOG RECG, CHLOROPLASTIC"/>
    <property type="match status" value="1"/>
</dbReference>
<dbReference type="InterPro" id="IPR005118">
    <property type="entry name" value="TRCF_C"/>
</dbReference>
<dbReference type="AlphaFoldDB" id="A0A3B1CWI5"/>
<dbReference type="InterPro" id="IPR027417">
    <property type="entry name" value="P-loop_NTPase"/>
</dbReference>
<dbReference type="GO" id="GO:0005524">
    <property type="term" value="F:ATP binding"/>
    <property type="evidence" value="ECO:0007669"/>
    <property type="project" value="UniProtKB-KW"/>
</dbReference>
<keyword evidence="8" id="KW-0238">DNA-binding</keyword>
<dbReference type="PROSITE" id="PS51194">
    <property type="entry name" value="HELICASE_CTER"/>
    <property type="match status" value="1"/>
</dbReference>
<reference evidence="12" key="1">
    <citation type="submission" date="2018-06" db="EMBL/GenBank/DDBJ databases">
        <authorList>
            <person name="Zhirakovskaya E."/>
        </authorList>
    </citation>
    <scope>NUCLEOTIDE SEQUENCE</scope>
</reference>
<dbReference type="NCBIfam" id="TIGR00580">
    <property type="entry name" value="mfd"/>
    <property type="match status" value="1"/>
</dbReference>
<dbReference type="InterPro" id="IPR014001">
    <property type="entry name" value="Helicase_ATP-bd"/>
</dbReference>
<dbReference type="InterPro" id="IPR037235">
    <property type="entry name" value="TRCF-like_C_D7"/>
</dbReference>
<organism evidence="12">
    <name type="scientific">hydrothermal vent metagenome</name>
    <dbReference type="NCBI Taxonomy" id="652676"/>
    <lineage>
        <taxon>unclassified sequences</taxon>
        <taxon>metagenomes</taxon>
        <taxon>ecological metagenomes</taxon>
    </lineage>
</organism>
<dbReference type="InterPro" id="IPR041471">
    <property type="entry name" value="UvrB_inter"/>
</dbReference>
<keyword evidence="5" id="KW-0378">Hydrolase</keyword>
<dbReference type="SUPFAM" id="SSF141259">
    <property type="entry name" value="CarD-like"/>
    <property type="match status" value="1"/>
</dbReference>
<protein>
    <submittedName>
        <fullName evidence="12">Transcription-repair coupling factor</fullName>
    </submittedName>
</protein>
<dbReference type="GO" id="GO:0005737">
    <property type="term" value="C:cytoplasm"/>
    <property type="evidence" value="ECO:0007669"/>
    <property type="project" value="UniProtKB-SubCell"/>
</dbReference>
<dbReference type="GO" id="GO:0016787">
    <property type="term" value="F:hydrolase activity"/>
    <property type="evidence" value="ECO:0007669"/>
    <property type="project" value="UniProtKB-KW"/>
</dbReference>